<dbReference type="AlphaFoldDB" id="L8H2Z4"/>
<keyword evidence="2" id="KW-1185">Reference proteome</keyword>
<dbReference type="RefSeq" id="XP_004341656.1">
    <property type="nucleotide sequence ID" value="XM_004341608.1"/>
</dbReference>
<gene>
    <name evidence="1" type="ORF">ACA1_270650</name>
</gene>
<dbReference type="EMBL" id="KB007933">
    <property type="protein sequence ID" value="ELR19570.1"/>
    <property type="molecule type" value="Genomic_DNA"/>
</dbReference>
<proteinExistence type="predicted"/>
<evidence type="ECO:0000313" key="1">
    <source>
        <dbReference type="EMBL" id="ELR19570.1"/>
    </source>
</evidence>
<sequence>MVGLNNVRKVFPKELDQKLLAFDIVEARVAIQEKLSLLDRFHFEVENGLLEADCLFAYYAYMAGDHNMDALMRCNEALLDDVVQPLIDNLANLTSQA</sequence>
<reference evidence="1 2" key="1">
    <citation type="journal article" date="2013" name="Genome Biol.">
        <title>Genome of Acanthamoeba castellanii highlights extensive lateral gene transfer and early evolution of tyrosine kinase signaling.</title>
        <authorList>
            <person name="Clarke M."/>
            <person name="Lohan A.J."/>
            <person name="Liu B."/>
            <person name="Lagkouvardos I."/>
            <person name="Roy S."/>
            <person name="Zafar N."/>
            <person name="Bertelli C."/>
            <person name="Schilde C."/>
            <person name="Kianianmomeni A."/>
            <person name="Burglin T.R."/>
            <person name="Frech C."/>
            <person name="Turcotte B."/>
            <person name="Kopec K.O."/>
            <person name="Synnott J.M."/>
            <person name="Choo C."/>
            <person name="Paponov I."/>
            <person name="Finkler A."/>
            <person name="Soon Heng Tan C."/>
            <person name="Hutchins A.P."/>
            <person name="Weinmeier T."/>
            <person name="Rattei T."/>
            <person name="Chu J.S."/>
            <person name="Gimenez G."/>
            <person name="Irimia M."/>
            <person name="Rigden D.J."/>
            <person name="Fitzpatrick D.A."/>
            <person name="Lorenzo-Morales J."/>
            <person name="Bateman A."/>
            <person name="Chiu C.H."/>
            <person name="Tang P."/>
            <person name="Hegemann P."/>
            <person name="Fromm H."/>
            <person name="Raoult D."/>
            <person name="Greub G."/>
            <person name="Miranda-Saavedra D."/>
            <person name="Chen N."/>
            <person name="Nash P."/>
            <person name="Ginger M.L."/>
            <person name="Horn M."/>
            <person name="Schaap P."/>
            <person name="Caler L."/>
            <person name="Loftus B."/>
        </authorList>
    </citation>
    <scope>NUCLEOTIDE SEQUENCE [LARGE SCALE GENOMIC DNA]</scope>
    <source>
        <strain evidence="1 2">Neff</strain>
    </source>
</reference>
<evidence type="ECO:0000313" key="2">
    <source>
        <dbReference type="Proteomes" id="UP000011083"/>
    </source>
</evidence>
<dbReference type="GeneID" id="14920358"/>
<accession>L8H2Z4</accession>
<organism evidence="1 2">
    <name type="scientific">Acanthamoeba castellanii (strain ATCC 30010 / Neff)</name>
    <dbReference type="NCBI Taxonomy" id="1257118"/>
    <lineage>
        <taxon>Eukaryota</taxon>
        <taxon>Amoebozoa</taxon>
        <taxon>Discosea</taxon>
        <taxon>Longamoebia</taxon>
        <taxon>Centramoebida</taxon>
        <taxon>Acanthamoebidae</taxon>
        <taxon>Acanthamoeba</taxon>
    </lineage>
</organism>
<dbReference type="KEGG" id="acan:ACA1_270650"/>
<protein>
    <submittedName>
        <fullName evidence="1">Uncharacterized protein</fullName>
    </submittedName>
</protein>
<dbReference type="Proteomes" id="UP000011083">
    <property type="component" value="Unassembled WGS sequence"/>
</dbReference>
<dbReference type="VEuPathDB" id="AmoebaDB:ACA1_270650"/>
<name>L8H2Z4_ACACF</name>